<keyword evidence="10" id="KW-0460">Magnesium</keyword>
<dbReference type="EC" id="3.1.26.4" evidence="5"/>
<accession>A0A9X4LGJ3</accession>
<proteinExistence type="inferred from homology"/>
<keyword evidence="8" id="KW-0255">Endonuclease</keyword>
<sequence>MNDLNPDVVIAYCDGGCRGNSKKENIGGYGVALFYKGHKKEIYQGFRNTTNNRMEITAAISALKQMKRKDIPVEIRTDSAYLCNCINNRWYVKWMNNGWMTSGGKTVENRDLWNELIELINTFNQVSFTKVKGHSTDEGNNLADKLANDAMDSVN</sequence>
<comment type="catalytic activity">
    <reaction evidence="1">
        <text>Endonucleolytic cleavage to 5'-phosphomonoester.</text>
        <dbReference type="EC" id="3.1.26.4"/>
    </reaction>
</comment>
<dbReference type="GO" id="GO:0004523">
    <property type="term" value="F:RNA-DNA hybrid ribonuclease activity"/>
    <property type="evidence" value="ECO:0007669"/>
    <property type="project" value="UniProtKB-EC"/>
</dbReference>
<dbReference type="Gene3D" id="3.30.420.10">
    <property type="entry name" value="Ribonuclease H-like superfamily/Ribonuclease H"/>
    <property type="match status" value="1"/>
</dbReference>
<comment type="subunit">
    <text evidence="4">Monomer.</text>
</comment>
<dbReference type="InterPro" id="IPR002156">
    <property type="entry name" value="RNaseH_domain"/>
</dbReference>
<evidence type="ECO:0000256" key="7">
    <source>
        <dbReference type="ARBA" id="ARBA00022723"/>
    </source>
</evidence>
<evidence type="ECO:0000313" key="13">
    <source>
        <dbReference type="EMBL" id="MDG0860365.1"/>
    </source>
</evidence>
<evidence type="ECO:0000256" key="2">
    <source>
        <dbReference type="ARBA" id="ARBA00001946"/>
    </source>
</evidence>
<dbReference type="EMBL" id="JAMBPX010000011">
    <property type="protein sequence ID" value="MDG0860365.1"/>
    <property type="molecule type" value="Genomic_DNA"/>
</dbReference>
<evidence type="ECO:0000256" key="1">
    <source>
        <dbReference type="ARBA" id="ARBA00000077"/>
    </source>
</evidence>
<evidence type="ECO:0000256" key="11">
    <source>
        <dbReference type="SAM" id="MobiDB-lite"/>
    </source>
</evidence>
<dbReference type="Pfam" id="PF00075">
    <property type="entry name" value="RNase_H"/>
    <property type="match status" value="1"/>
</dbReference>
<evidence type="ECO:0000256" key="6">
    <source>
        <dbReference type="ARBA" id="ARBA00022722"/>
    </source>
</evidence>
<evidence type="ECO:0000256" key="4">
    <source>
        <dbReference type="ARBA" id="ARBA00011245"/>
    </source>
</evidence>
<protein>
    <recommendedName>
        <fullName evidence="5">ribonuclease H</fullName>
        <ecNumber evidence="5">3.1.26.4</ecNumber>
    </recommendedName>
</protein>
<evidence type="ECO:0000256" key="10">
    <source>
        <dbReference type="ARBA" id="ARBA00022842"/>
    </source>
</evidence>
<name>A0A9X4LGJ3_9STAP</name>
<dbReference type="GO" id="GO:0046872">
    <property type="term" value="F:metal ion binding"/>
    <property type="evidence" value="ECO:0007669"/>
    <property type="project" value="UniProtKB-KW"/>
</dbReference>
<keyword evidence="9" id="KW-0378">Hydrolase</keyword>
<keyword evidence="6" id="KW-0540">Nuclease</keyword>
<evidence type="ECO:0000256" key="8">
    <source>
        <dbReference type="ARBA" id="ARBA00022759"/>
    </source>
</evidence>
<gene>
    <name evidence="13" type="ORF">M4L21_13610</name>
</gene>
<evidence type="ECO:0000259" key="12">
    <source>
        <dbReference type="PROSITE" id="PS50879"/>
    </source>
</evidence>
<dbReference type="InterPro" id="IPR036397">
    <property type="entry name" value="RNaseH_sf"/>
</dbReference>
<organism evidence="13 14">
    <name type="scientific">Staphylococcus equorum</name>
    <dbReference type="NCBI Taxonomy" id="246432"/>
    <lineage>
        <taxon>Bacteria</taxon>
        <taxon>Bacillati</taxon>
        <taxon>Bacillota</taxon>
        <taxon>Bacilli</taxon>
        <taxon>Bacillales</taxon>
        <taxon>Staphylococcaceae</taxon>
        <taxon>Staphylococcus</taxon>
    </lineage>
</organism>
<reference evidence="13" key="1">
    <citation type="submission" date="2022-05" db="EMBL/GenBank/DDBJ databases">
        <title>Comparative genomics of Staphylococcus equorum isolates.</title>
        <authorList>
            <person name="Luelf R.H."/>
        </authorList>
    </citation>
    <scope>NUCLEOTIDE SEQUENCE</scope>
    <source>
        <strain evidence="13">TMW 2.2343</strain>
    </source>
</reference>
<keyword evidence="7" id="KW-0479">Metal-binding</keyword>
<feature type="domain" description="RNase H type-1" evidence="12">
    <location>
        <begin position="5"/>
        <end position="152"/>
    </location>
</feature>
<comment type="caution">
    <text evidence="13">The sequence shown here is derived from an EMBL/GenBank/DDBJ whole genome shotgun (WGS) entry which is preliminary data.</text>
</comment>
<dbReference type="PANTHER" id="PTHR10642">
    <property type="entry name" value="RIBONUCLEASE H1"/>
    <property type="match status" value="1"/>
</dbReference>
<dbReference type="CDD" id="cd09278">
    <property type="entry name" value="RNase_HI_prokaryote_like"/>
    <property type="match status" value="1"/>
</dbReference>
<evidence type="ECO:0000256" key="5">
    <source>
        <dbReference type="ARBA" id="ARBA00012180"/>
    </source>
</evidence>
<evidence type="ECO:0000313" key="14">
    <source>
        <dbReference type="Proteomes" id="UP001152302"/>
    </source>
</evidence>
<dbReference type="PANTHER" id="PTHR10642:SF26">
    <property type="entry name" value="RIBONUCLEASE H1"/>
    <property type="match status" value="1"/>
</dbReference>
<comment type="cofactor">
    <cofactor evidence="2">
        <name>Mg(2+)</name>
        <dbReference type="ChEBI" id="CHEBI:18420"/>
    </cofactor>
</comment>
<dbReference type="RefSeq" id="WP_277595884.1">
    <property type="nucleotide sequence ID" value="NZ_JAMBPX010000011.1"/>
</dbReference>
<dbReference type="SUPFAM" id="SSF53098">
    <property type="entry name" value="Ribonuclease H-like"/>
    <property type="match status" value="1"/>
</dbReference>
<dbReference type="InterPro" id="IPR050092">
    <property type="entry name" value="RNase_H"/>
</dbReference>
<evidence type="ECO:0000256" key="3">
    <source>
        <dbReference type="ARBA" id="ARBA00005300"/>
    </source>
</evidence>
<dbReference type="AlphaFoldDB" id="A0A9X4LGJ3"/>
<dbReference type="InterPro" id="IPR012337">
    <property type="entry name" value="RNaseH-like_sf"/>
</dbReference>
<dbReference type="PROSITE" id="PS50879">
    <property type="entry name" value="RNASE_H_1"/>
    <property type="match status" value="1"/>
</dbReference>
<evidence type="ECO:0000256" key="9">
    <source>
        <dbReference type="ARBA" id="ARBA00022801"/>
    </source>
</evidence>
<dbReference type="Proteomes" id="UP001152302">
    <property type="component" value="Unassembled WGS sequence"/>
</dbReference>
<feature type="region of interest" description="Disordered" evidence="11">
    <location>
        <begin position="134"/>
        <end position="155"/>
    </location>
</feature>
<dbReference type="GO" id="GO:0043137">
    <property type="term" value="P:DNA replication, removal of RNA primer"/>
    <property type="evidence" value="ECO:0007669"/>
    <property type="project" value="TreeGrafter"/>
</dbReference>
<dbReference type="GO" id="GO:0003676">
    <property type="term" value="F:nucleic acid binding"/>
    <property type="evidence" value="ECO:0007669"/>
    <property type="project" value="InterPro"/>
</dbReference>
<comment type="similarity">
    <text evidence="3">Belongs to the RNase H family.</text>
</comment>
<dbReference type="InterPro" id="IPR022892">
    <property type="entry name" value="RNaseHI"/>
</dbReference>